<dbReference type="SUPFAM" id="SSF50249">
    <property type="entry name" value="Nucleic acid-binding proteins"/>
    <property type="match status" value="1"/>
</dbReference>
<dbReference type="PANTHER" id="PTHR31472:SF5">
    <property type="entry name" value="OS05G0244600 PROTEIN"/>
    <property type="match status" value="1"/>
</dbReference>
<dbReference type="STRING" id="1157962.A0A250XEM6"/>
<dbReference type="InterPro" id="IPR048970">
    <property type="entry name" value="OB_Ssb-like"/>
</dbReference>
<dbReference type="Proteomes" id="UP000232323">
    <property type="component" value="Unassembled WGS sequence"/>
</dbReference>
<reference evidence="2 3" key="1">
    <citation type="submission" date="2017-08" db="EMBL/GenBank/DDBJ databases">
        <title>Acidophilic green algal genome provides insights into adaptation to an acidic environment.</title>
        <authorList>
            <person name="Hirooka S."/>
            <person name="Hirose Y."/>
            <person name="Kanesaki Y."/>
            <person name="Higuchi S."/>
            <person name="Fujiwara T."/>
            <person name="Onuma R."/>
            <person name="Era A."/>
            <person name="Ohbayashi R."/>
            <person name="Uzuka A."/>
            <person name="Nozaki H."/>
            <person name="Yoshikawa H."/>
            <person name="Miyagishima S.Y."/>
        </authorList>
    </citation>
    <scope>NUCLEOTIDE SEQUENCE [LARGE SCALE GENOMIC DNA]</scope>
    <source>
        <strain evidence="2 3">NIES-2499</strain>
    </source>
</reference>
<comment type="caution">
    <text evidence="2">The sequence shown here is derived from an EMBL/GenBank/DDBJ whole genome shotgun (WGS) entry which is preliminary data.</text>
</comment>
<dbReference type="EMBL" id="BEGY01000066">
    <property type="protein sequence ID" value="GAX81525.1"/>
    <property type="molecule type" value="Genomic_DNA"/>
</dbReference>
<accession>A0A250XEM6</accession>
<dbReference type="Gene3D" id="2.40.50.140">
    <property type="entry name" value="Nucleic acid-binding proteins"/>
    <property type="match status" value="1"/>
</dbReference>
<evidence type="ECO:0000313" key="3">
    <source>
        <dbReference type="Proteomes" id="UP000232323"/>
    </source>
</evidence>
<protein>
    <recommendedName>
        <fullName evidence="1">Single-stranded DNA binding protein Ssb-like OB fold domain-containing protein</fullName>
    </recommendedName>
</protein>
<gene>
    <name evidence="2" type="ORF">CEUSTIGMA_g8953.t1</name>
</gene>
<organism evidence="2 3">
    <name type="scientific">Chlamydomonas eustigma</name>
    <dbReference type="NCBI Taxonomy" id="1157962"/>
    <lineage>
        <taxon>Eukaryota</taxon>
        <taxon>Viridiplantae</taxon>
        <taxon>Chlorophyta</taxon>
        <taxon>core chlorophytes</taxon>
        <taxon>Chlorophyceae</taxon>
        <taxon>CS clade</taxon>
        <taxon>Chlamydomonadales</taxon>
        <taxon>Chlamydomonadaceae</taxon>
        <taxon>Chlamydomonas</taxon>
    </lineage>
</organism>
<dbReference type="InterPro" id="IPR012340">
    <property type="entry name" value="NA-bd_OB-fold"/>
</dbReference>
<dbReference type="PANTHER" id="PTHR31472">
    <property type="entry name" value="OS05G0244600 PROTEIN"/>
    <property type="match status" value="1"/>
</dbReference>
<keyword evidence="3" id="KW-1185">Reference proteome</keyword>
<dbReference type="OrthoDB" id="2274046at2759"/>
<feature type="domain" description="Single-stranded DNA binding protein Ssb-like OB fold" evidence="1">
    <location>
        <begin position="11"/>
        <end position="99"/>
    </location>
</feature>
<evidence type="ECO:0000259" key="1">
    <source>
        <dbReference type="Pfam" id="PF21473"/>
    </source>
</evidence>
<dbReference type="AlphaFoldDB" id="A0A250XEM6"/>
<dbReference type="Pfam" id="PF21473">
    <property type="entry name" value="OB_Ssb-like"/>
    <property type="match status" value="1"/>
</dbReference>
<name>A0A250XEM6_9CHLO</name>
<evidence type="ECO:0000313" key="2">
    <source>
        <dbReference type="EMBL" id="GAX81525.1"/>
    </source>
</evidence>
<sequence>MTDGVTTIDQLRPGSKGNNLIVKVIDAKVVVDRPKGSKGGSTKISECIVGDSTASIIFSARDEQIDIAQPGSFVSLLNANVEMQRGTMRLVLDKAGKIENAGDVSFKPAVGNNISLIEFEVVTAPTVGGNMP</sequence>
<proteinExistence type="predicted"/>